<evidence type="ECO:0000313" key="3">
    <source>
        <dbReference type="Proteomes" id="UP000281553"/>
    </source>
</evidence>
<dbReference type="AlphaFoldDB" id="A0A3P6P795"/>
<name>A0A3P6P795_DIBLA</name>
<feature type="transmembrane region" description="Helical" evidence="1">
    <location>
        <begin position="40"/>
        <end position="56"/>
    </location>
</feature>
<keyword evidence="1" id="KW-0472">Membrane</keyword>
<dbReference type="Proteomes" id="UP000281553">
    <property type="component" value="Unassembled WGS sequence"/>
</dbReference>
<protein>
    <submittedName>
        <fullName evidence="2">Uncharacterized protein</fullName>
    </submittedName>
</protein>
<dbReference type="OrthoDB" id="10563820at2759"/>
<organism evidence="2 3">
    <name type="scientific">Dibothriocephalus latus</name>
    <name type="common">Fish tapeworm</name>
    <name type="synonym">Diphyllobothrium latum</name>
    <dbReference type="NCBI Taxonomy" id="60516"/>
    <lineage>
        <taxon>Eukaryota</taxon>
        <taxon>Metazoa</taxon>
        <taxon>Spiralia</taxon>
        <taxon>Lophotrochozoa</taxon>
        <taxon>Platyhelminthes</taxon>
        <taxon>Cestoda</taxon>
        <taxon>Eucestoda</taxon>
        <taxon>Diphyllobothriidea</taxon>
        <taxon>Diphyllobothriidae</taxon>
        <taxon>Dibothriocephalus</taxon>
    </lineage>
</organism>
<evidence type="ECO:0000256" key="1">
    <source>
        <dbReference type="SAM" id="Phobius"/>
    </source>
</evidence>
<feature type="transmembrane region" description="Helical" evidence="1">
    <location>
        <begin position="14"/>
        <end position="33"/>
    </location>
</feature>
<sequence length="133" mass="14576">MAVKVFCPWLITPLLPNAIRLFAVSGTVLNLLSDGDRERLTGLLMLSVGVCVIFGHNGSLPVIFYFTTAFLLIFTTVLGAVVFDASQNFPLGTTDRMFKLLRCSSLWTNALNSSKPTQAPQIIEAGILRCIRK</sequence>
<keyword evidence="1" id="KW-0812">Transmembrane</keyword>
<proteinExistence type="predicted"/>
<reference evidence="2 3" key="1">
    <citation type="submission" date="2018-11" db="EMBL/GenBank/DDBJ databases">
        <authorList>
            <consortium name="Pathogen Informatics"/>
        </authorList>
    </citation>
    <scope>NUCLEOTIDE SEQUENCE [LARGE SCALE GENOMIC DNA]</scope>
</reference>
<keyword evidence="1" id="KW-1133">Transmembrane helix</keyword>
<accession>A0A3P6P795</accession>
<dbReference type="EMBL" id="UYRU01003155">
    <property type="protein sequence ID" value="VDK35316.1"/>
    <property type="molecule type" value="Genomic_DNA"/>
</dbReference>
<evidence type="ECO:0000313" key="2">
    <source>
        <dbReference type="EMBL" id="VDK35316.1"/>
    </source>
</evidence>
<feature type="transmembrane region" description="Helical" evidence="1">
    <location>
        <begin position="62"/>
        <end position="83"/>
    </location>
</feature>
<gene>
    <name evidence="2" type="ORF">DILT_LOCUS675</name>
</gene>
<keyword evidence="3" id="KW-1185">Reference proteome</keyword>